<evidence type="ECO:0000313" key="1">
    <source>
        <dbReference type="EMBL" id="CCB91443.1"/>
    </source>
</evidence>
<dbReference type="EMBL" id="FR872653">
    <property type="protein sequence ID" value="CCB91443.1"/>
    <property type="molecule type" value="Genomic_DNA"/>
</dbReference>
<reference evidence="1" key="1">
    <citation type="submission" date="2011-05" db="EMBL/GenBank/DDBJ databases">
        <title>Unity in variety -- the pan-genome of the Chlamydiae.</title>
        <authorList>
            <person name="Collingro A."/>
            <person name="Tischler P."/>
            <person name="Weinmaier T."/>
            <person name="Penz T."/>
            <person name="Heinz E."/>
            <person name="Brunham R.C."/>
            <person name="Read T.D."/>
            <person name="Bavoil P.M."/>
            <person name="Sachse K."/>
            <person name="Kahane S."/>
            <person name="Friedman M.G."/>
            <person name="Rattei T."/>
            <person name="Myers G.S.A."/>
            <person name="Horn M."/>
        </authorList>
    </citation>
    <scope>NUCLEOTIDE SEQUENCE</scope>
    <source>
        <strain evidence="1">2032/99</strain>
    </source>
</reference>
<dbReference type="AlphaFoldDB" id="F8LDG7"/>
<protein>
    <submittedName>
        <fullName evidence="1">Uncharacterized protein</fullName>
    </submittedName>
</protein>
<accession>F8LDG7</accession>
<proteinExistence type="predicted"/>
<gene>
    <name evidence="1" type="ORF">WCH_AD01850</name>
</gene>
<name>F8LDG7_9BACT</name>
<sequence length="35" mass="4255">MILIFMNAGMDLKIYKDLQKKVKFYLTIFLLNKFI</sequence>
<organism evidence="1">
    <name type="scientific">Waddlia chondrophila 2032/99</name>
    <dbReference type="NCBI Taxonomy" id="765953"/>
    <lineage>
        <taxon>Bacteria</taxon>
        <taxon>Pseudomonadati</taxon>
        <taxon>Chlamydiota</taxon>
        <taxon>Chlamydiia</taxon>
        <taxon>Parachlamydiales</taxon>
        <taxon>Waddliaceae</taxon>
        <taxon>Waddlia</taxon>
    </lineage>
</organism>